<evidence type="ECO:0000256" key="2">
    <source>
        <dbReference type="ARBA" id="ARBA00022552"/>
    </source>
</evidence>
<keyword evidence="1 6" id="KW-0963">Cytoplasm</keyword>
<dbReference type="Pfam" id="PF23016">
    <property type="entry name" value="RsmI_C"/>
    <property type="match status" value="1"/>
</dbReference>
<dbReference type="InterPro" id="IPR014776">
    <property type="entry name" value="4pyrrole_Mease_sub2"/>
</dbReference>
<keyword evidence="4 6" id="KW-0808">Transferase</keyword>
<sequence>MNINHPLIDDQHTNQGTANIQPGVLYVVATPIGNLQDISQRMCQILAGVSQIAAEDTRRTRQLLSHIGVNTPCFSLHEHNERQKIELIVQLLEKGESVALVSDAGTPLISDPGYPLVKALRDRQLVVSPIPGPCAFIAALSVAGLPTDRFIFEGFLPAKKGARLARLKHYADETATLVFYESSHRITESLQDMLVAFEESRQVVIARELTKTFETVLSGSVQSLIDILAQDNNQTKGEFVVMVHGASKANAEISPEAKTLALKLAEHLPIKQAAKITAEVYSDKKNVIYQFLLDNQK</sequence>
<dbReference type="NCBIfam" id="TIGR00096">
    <property type="entry name" value="16S rRNA (cytidine(1402)-2'-O)-methyltransferase"/>
    <property type="match status" value="1"/>
</dbReference>
<dbReference type="EC" id="2.1.1.198" evidence="6"/>
<dbReference type="GO" id="GO:0032259">
    <property type="term" value="P:methylation"/>
    <property type="evidence" value="ECO:0007669"/>
    <property type="project" value="UniProtKB-KW"/>
</dbReference>
<accession>A0ABV2BQ15</accession>
<evidence type="ECO:0000256" key="1">
    <source>
        <dbReference type="ARBA" id="ARBA00022490"/>
    </source>
</evidence>
<evidence type="ECO:0000259" key="8">
    <source>
        <dbReference type="Pfam" id="PF23016"/>
    </source>
</evidence>
<dbReference type="InterPro" id="IPR035996">
    <property type="entry name" value="4pyrrol_Methylase_sf"/>
</dbReference>
<evidence type="ECO:0000313" key="9">
    <source>
        <dbReference type="EMBL" id="MET1254023.1"/>
    </source>
</evidence>
<keyword evidence="2 6" id="KW-0698">rRNA processing</keyword>
<dbReference type="Proteomes" id="UP001548189">
    <property type="component" value="Unassembled WGS sequence"/>
</dbReference>
<evidence type="ECO:0000259" key="7">
    <source>
        <dbReference type="Pfam" id="PF00590"/>
    </source>
</evidence>
<name>A0ABV2BQ15_9GAMM</name>
<evidence type="ECO:0000256" key="3">
    <source>
        <dbReference type="ARBA" id="ARBA00022603"/>
    </source>
</evidence>
<keyword evidence="3 6" id="KW-0489">Methyltransferase</keyword>
<dbReference type="InterPro" id="IPR008189">
    <property type="entry name" value="rRNA_ssu_MeTfrase_I"/>
</dbReference>
<evidence type="ECO:0000256" key="4">
    <source>
        <dbReference type="ARBA" id="ARBA00022679"/>
    </source>
</evidence>
<dbReference type="InterPro" id="IPR018063">
    <property type="entry name" value="SAM_MeTrfase_RsmI_CS"/>
</dbReference>
<comment type="similarity">
    <text evidence="6">Belongs to the methyltransferase superfamily. RsmI family.</text>
</comment>
<keyword evidence="10" id="KW-1185">Reference proteome</keyword>
<feature type="domain" description="RsmI HTH" evidence="8">
    <location>
        <begin position="252"/>
        <end position="295"/>
    </location>
</feature>
<dbReference type="InterPro" id="IPR053910">
    <property type="entry name" value="RsmI_HTH"/>
</dbReference>
<dbReference type="PANTHER" id="PTHR46111">
    <property type="entry name" value="RIBOSOMAL RNA SMALL SUBUNIT METHYLTRANSFERASE I"/>
    <property type="match status" value="1"/>
</dbReference>
<dbReference type="SUPFAM" id="SSF53790">
    <property type="entry name" value="Tetrapyrrole methylase"/>
    <property type="match status" value="1"/>
</dbReference>
<dbReference type="PANTHER" id="PTHR46111:SF1">
    <property type="entry name" value="RIBOSOMAL RNA SMALL SUBUNIT METHYLTRANSFERASE I"/>
    <property type="match status" value="1"/>
</dbReference>
<dbReference type="RefSeq" id="WP_353873573.1">
    <property type="nucleotide sequence ID" value="NZ_JBEVCJ010000002.1"/>
</dbReference>
<dbReference type="GO" id="GO:0008168">
    <property type="term" value="F:methyltransferase activity"/>
    <property type="evidence" value="ECO:0007669"/>
    <property type="project" value="UniProtKB-KW"/>
</dbReference>
<dbReference type="CDD" id="cd11648">
    <property type="entry name" value="RsmI"/>
    <property type="match status" value="1"/>
</dbReference>
<organism evidence="9 10">
    <name type="scientific">Aliikangiella maris</name>
    <dbReference type="NCBI Taxonomy" id="3162458"/>
    <lineage>
        <taxon>Bacteria</taxon>
        <taxon>Pseudomonadati</taxon>
        <taxon>Pseudomonadota</taxon>
        <taxon>Gammaproteobacteria</taxon>
        <taxon>Oceanospirillales</taxon>
        <taxon>Pleioneaceae</taxon>
        <taxon>Aliikangiella</taxon>
    </lineage>
</organism>
<evidence type="ECO:0000313" key="10">
    <source>
        <dbReference type="Proteomes" id="UP001548189"/>
    </source>
</evidence>
<evidence type="ECO:0000256" key="5">
    <source>
        <dbReference type="ARBA" id="ARBA00022691"/>
    </source>
</evidence>
<dbReference type="InterPro" id="IPR000878">
    <property type="entry name" value="4pyrrol_Mease"/>
</dbReference>
<dbReference type="PIRSF" id="PIRSF005917">
    <property type="entry name" value="MTase_YraL"/>
    <property type="match status" value="1"/>
</dbReference>
<keyword evidence="5 6" id="KW-0949">S-adenosyl-L-methionine</keyword>
<evidence type="ECO:0000256" key="6">
    <source>
        <dbReference type="HAMAP-Rule" id="MF_01877"/>
    </source>
</evidence>
<dbReference type="PROSITE" id="PS01296">
    <property type="entry name" value="RSMI"/>
    <property type="match status" value="1"/>
</dbReference>
<dbReference type="Gene3D" id="3.40.1010.10">
    <property type="entry name" value="Cobalt-precorrin-4 Transmethylase, Domain 1"/>
    <property type="match status" value="1"/>
</dbReference>
<comment type="subcellular location">
    <subcellularLocation>
        <location evidence="6">Cytoplasm</location>
    </subcellularLocation>
</comment>
<dbReference type="HAMAP" id="MF_01877">
    <property type="entry name" value="16SrRNA_methyltr_I"/>
    <property type="match status" value="1"/>
</dbReference>
<protein>
    <recommendedName>
        <fullName evidence="6">Ribosomal RNA small subunit methyltransferase I</fullName>
        <ecNumber evidence="6">2.1.1.198</ecNumber>
    </recommendedName>
    <alternativeName>
        <fullName evidence="6">16S rRNA 2'-O-ribose C1402 methyltransferase</fullName>
    </alternativeName>
    <alternativeName>
        <fullName evidence="6">rRNA (cytidine-2'-O-)-methyltransferase RsmI</fullName>
    </alternativeName>
</protein>
<dbReference type="InterPro" id="IPR014777">
    <property type="entry name" value="4pyrrole_Mease_sub1"/>
</dbReference>
<comment type="catalytic activity">
    <reaction evidence="6">
        <text>cytidine(1402) in 16S rRNA + S-adenosyl-L-methionine = 2'-O-methylcytidine(1402) in 16S rRNA + S-adenosyl-L-homocysteine + H(+)</text>
        <dbReference type="Rhea" id="RHEA:42924"/>
        <dbReference type="Rhea" id="RHEA-COMP:10285"/>
        <dbReference type="Rhea" id="RHEA-COMP:10286"/>
        <dbReference type="ChEBI" id="CHEBI:15378"/>
        <dbReference type="ChEBI" id="CHEBI:57856"/>
        <dbReference type="ChEBI" id="CHEBI:59789"/>
        <dbReference type="ChEBI" id="CHEBI:74495"/>
        <dbReference type="ChEBI" id="CHEBI:82748"/>
        <dbReference type="EC" id="2.1.1.198"/>
    </reaction>
</comment>
<dbReference type="Pfam" id="PF00590">
    <property type="entry name" value="TP_methylase"/>
    <property type="match status" value="1"/>
</dbReference>
<dbReference type="Gene3D" id="3.30.950.10">
    <property type="entry name" value="Methyltransferase, Cobalt-precorrin-4 Transmethylase, Domain 2"/>
    <property type="match status" value="1"/>
</dbReference>
<reference evidence="9 10" key="1">
    <citation type="submission" date="2024-06" db="EMBL/GenBank/DDBJ databases">
        <authorList>
            <person name="Li F."/>
        </authorList>
    </citation>
    <scope>NUCLEOTIDE SEQUENCE [LARGE SCALE GENOMIC DNA]</scope>
    <source>
        <strain evidence="9 10">GXAS 311</strain>
    </source>
</reference>
<dbReference type="EMBL" id="JBEVCJ010000002">
    <property type="protein sequence ID" value="MET1254023.1"/>
    <property type="molecule type" value="Genomic_DNA"/>
</dbReference>
<gene>
    <name evidence="6 9" type="primary">rsmI</name>
    <name evidence="9" type="ORF">ABVT43_02675</name>
</gene>
<proteinExistence type="inferred from homology"/>
<comment type="caution">
    <text evidence="9">The sequence shown here is derived from an EMBL/GenBank/DDBJ whole genome shotgun (WGS) entry which is preliminary data.</text>
</comment>
<feature type="domain" description="Tetrapyrrole methylase" evidence="7">
    <location>
        <begin position="25"/>
        <end position="224"/>
    </location>
</feature>
<comment type="function">
    <text evidence="6">Catalyzes the 2'-O-methylation of the ribose of cytidine 1402 (C1402) in 16S rRNA.</text>
</comment>